<proteinExistence type="predicted"/>
<accession>A0A7N0TAX7</accession>
<keyword evidence="2" id="KW-1185">Reference proteome</keyword>
<evidence type="ECO:0000313" key="1">
    <source>
        <dbReference type="EnsemblPlants" id="Kaladp0029s0080.1.v1.1.CDS.1"/>
    </source>
</evidence>
<dbReference type="EnsemblPlants" id="Kaladp0029s0080.1.v1.1">
    <property type="protein sequence ID" value="Kaladp0029s0080.1.v1.1.CDS.1"/>
    <property type="gene ID" value="Kaladp0029s0080.v1.1"/>
</dbReference>
<reference evidence="1" key="1">
    <citation type="submission" date="2021-01" db="UniProtKB">
        <authorList>
            <consortium name="EnsemblPlants"/>
        </authorList>
    </citation>
    <scope>IDENTIFICATION</scope>
</reference>
<evidence type="ECO:0000313" key="2">
    <source>
        <dbReference type="Proteomes" id="UP000594263"/>
    </source>
</evidence>
<dbReference type="Proteomes" id="UP000594263">
    <property type="component" value="Unplaced"/>
</dbReference>
<organism evidence="1 2">
    <name type="scientific">Kalanchoe fedtschenkoi</name>
    <name type="common">Lavender scallops</name>
    <name type="synonym">South American air plant</name>
    <dbReference type="NCBI Taxonomy" id="63787"/>
    <lineage>
        <taxon>Eukaryota</taxon>
        <taxon>Viridiplantae</taxon>
        <taxon>Streptophyta</taxon>
        <taxon>Embryophyta</taxon>
        <taxon>Tracheophyta</taxon>
        <taxon>Spermatophyta</taxon>
        <taxon>Magnoliopsida</taxon>
        <taxon>eudicotyledons</taxon>
        <taxon>Gunneridae</taxon>
        <taxon>Pentapetalae</taxon>
        <taxon>Saxifragales</taxon>
        <taxon>Crassulaceae</taxon>
        <taxon>Kalanchoe</taxon>
    </lineage>
</organism>
<name>A0A7N0TAX7_KALFE</name>
<dbReference type="Gramene" id="Kaladp0029s0080.1.v1.1">
    <property type="protein sequence ID" value="Kaladp0029s0080.1.v1.1.CDS.1"/>
    <property type="gene ID" value="Kaladp0029s0080.v1.1"/>
</dbReference>
<sequence>MVLLRLWRAYQKCLAVHPVKTQVLSSGLIWGLGDVLAQTITRTTTSDRRKIDVSGGCCCCNFGGFLLMCCRNSKPYYVDSLFNFRIWIGNIGFDWIGLC</sequence>
<protein>
    <submittedName>
        <fullName evidence="1">Uncharacterized protein</fullName>
    </submittedName>
</protein>
<dbReference type="AlphaFoldDB" id="A0A7N0TAX7"/>